<feature type="transmembrane region" description="Helical" evidence="4">
    <location>
        <begin position="53"/>
        <end position="70"/>
    </location>
</feature>
<dbReference type="AlphaFoldDB" id="A0A2N3IAQ9"/>
<dbReference type="RefSeq" id="WP_101359311.1">
    <property type="nucleotide sequence ID" value="NZ_NKXO01000034.1"/>
</dbReference>
<protein>
    <submittedName>
        <fullName evidence="5">Fatty acid hydroxylase superfamily</fullName>
    </submittedName>
</protein>
<keyword evidence="6" id="KW-1185">Reference proteome</keyword>
<comment type="similarity">
    <text evidence="1">Belongs to the sterol desaturase family.</text>
</comment>
<dbReference type="GO" id="GO:0010291">
    <property type="term" value="F:beta-carotene 3-hydroxylase activity"/>
    <property type="evidence" value="ECO:0007669"/>
    <property type="project" value="TreeGrafter"/>
</dbReference>
<feature type="transmembrane region" description="Helical" evidence="4">
    <location>
        <begin position="6"/>
        <end position="24"/>
    </location>
</feature>
<evidence type="ECO:0000313" key="5">
    <source>
        <dbReference type="EMBL" id="PKQ67432.1"/>
    </source>
</evidence>
<evidence type="ECO:0000256" key="3">
    <source>
        <dbReference type="ARBA" id="ARBA00023002"/>
    </source>
</evidence>
<dbReference type="PANTHER" id="PTHR31899">
    <property type="entry name" value="BETA-CAROTENE 3-HYDROXYLASE 1, CHLOROPLASTIC"/>
    <property type="match status" value="1"/>
</dbReference>
<dbReference type="OrthoDB" id="5243888at2"/>
<feature type="transmembrane region" description="Helical" evidence="4">
    <location>
        <begin position="76"/>
        <end position="95"/>
    </location>
</feature>
<dbReference type="InterPro" id="IPR045019">
    <property type="entry name" value="BETA-OHASE-like"/>
</dbReference>
<dbReference type="GO" id="GO:0016119">
    <property type="term" value="P:carotene metabolic process"/>
    <property type="evidence" value="ECO:0007669"/>
    <property type="project" value="TreeGrafter"/>
</dbReference>
<dbReference type="EMBL" id="NKXO01000034">
    <property type="protein sequence ID" value="PKQ67432.1"/>
    <property type="molecule type" value="Genomic_DNA"/>
</dbReference>
<keyword evidence="2" id="KW-0125">Carotenoid biosynthesis</keyword>
<keyword evidence="3" id="KW-0560">Oxidoreductase</keyword>
<name>A0A2N3IAQ9_9BACT</name>
<evidence type="ECO:0000256" key="4">
    <source>
        <dbReference type="SAM" id="Phobius"/>
    </source>
</evidence>
<evidence type="ECO:0000313" key="6">
    <source>
        <dbReference type="Proteomes" id="UP000233387"/>
    </source>
</evidence>
<keyword evidence="4" id="KW-0812">Transmembrane</keyword>
<evidence type="ECO:0000256" key="1">
    <source>
        <dbReference type="ARBA" id="ARBA00009324"/>
    </source>
</evidence>
<dbReference type="GO" id="GO:0016123">
    <property type="term" value="P:xanthophyll biosynthetic process"/>
    <property type="evidence" value="ECO:0007669"/>
    <property type="project" value="TreeGrafter"/>
</dbReference>
<organism evidence="5 6">
    <name type="scientific">Raineya orbicola</name>
    <dbReference type="NCBI Taxonomy" id="2016530"/>
    <lineage>
        <taxon>Bacteria</taxon>
        <taxon>Pseudomonadati</taxon>
        <taxon>Bacteroidota</taxon>
        <taxon>Cytophagia</taxon>
        <taxon>Cytophagales</taxon>
        <taxon>Raineyaceae</taxon>
        <taxon>Raineya</taxon>
    </lineage>
</organism>
<sequence>MELFINIILMVTTFFLMEGVAWATHKYVMHGFLWCWHESHHKPHKGFFEKNDLFAVVFSIPSIATIVAGFEFENVGFLKWIGFGILGYGIFYVLFHDILVHRRVKIKFIAKNPYLRRMIRAHKIHHKHLGKEGAEAFGFLYAPKKYAPKDIHEKVELE</sequence>
<proteinExistence type="inferred from homology"/>
<dbReference type="Proteomes" id="UP000233387">
    <property type="component" value="Unassembled WGS sequence"/>
</dbReference>
<keyword evidence="4" id="KW-1133">Transmembrane helix</keyword>
<evidence type="ECO:0000256" key="2">
    <source>
        <dbReference type="ARBA" id="ARBA00022746"/>
    </source>
</evidence>
<reference evidence="5 6" key="1">
    <citation type="submission" date="2017-06" db="EMBL/GenBank/DDBJ databases">
        <title>Raineya orbicola gen. nov., sp. nov. a slightly thermophilic bacterium of the phylum Bacteroidetes and the description of Raineyaceae fam. nov.</title>
        <authorList>
            <person name="Albuquerque L."/>
            <person name="Polonia A.R.M."/>
            <person name="Barroso C."/>
            <person name="Froufe H.J.C."/>
            <person name="Lage O."/>
            <person name="Lobo-Da-Cunha A."/>
            <person name="Egas C."/>
            <person name="Da Costa M.S."/>
        </authorList>
    </citation>
    <scope>NUCLEOTIDE SEQUENCE [LARGE SCALE GENOMIC DNA]</scope>
    <source>
        <strain evidence="5 6">SPSPC-11</strain>
    </source>
</reference>
<gene>
    <name evidence="5" type="ORF">Rain11_2045</name>
</gene>
<keyword evidence="4" id="KW-0472">Membrane</keyword>
<comment type="caution">
    <text evidence="5">The sequence shown here is derived from an EMBL/GenBank/DDBJ whole genome shotgun (WGS) entry which is preliminary data.</text>
</comment>
<dbReference type="PANTHER" id="PTHR31899:SF9">
    <property type="entry name" value="BETA-CAROTENE 3-HYDROXYLASE 1, CHLOROPLASTIC"/>
    <property type="match status" value="1"/>
</dbReference>
<accession>A0A2N3IAQ9</accession>